<gene>
    <name evidence="3" type="ORF">LGLO00237_LOCUS23624</name>
</gene>
<keyword evidence="2" id="KW-0812">Transmembrane</keyword>
<evidence type="ECO:0000256" key="1">
    <source>
        <dbReference type="SAM" id="MobiDB-lite"/>
    </source>
</evidence>
<name>A0A7S4DUZ9_9EUKA</name>
<feature type="region of interest" description="Disordered" evidence="1">
    <location>
        <begin position="1"/>
        <end position="25"/>
    </location>
</feature>
<keyword evidence="2" id="KW-1133">Transmembrane helix</keyword>
<feature type="transmembrane region" description="Helical" evidence="2">
    <location>
        <begin position="76"/>
        <end position="98"/>
    </location>
</feature>
<proteinExistence type="predicted"/>
<reference evidence="3" key="1">
    <citation type="submission" date="2021-01" db="EMBL/GenBank/DDBJ databases">
        <authorList>
            <person name="Corre E."/>
            <person name="Pelletier E."/>
            <person name="Niang G."/>
            <person name="Scheremetjew M."/>
            <person name="Finn R."/>
            <person name="Kale V."/>
            <person name="Holt S."/>
            <person name="Cochrane G."/>
            <person name="Meng A."/>
            <person name="Brown T."/>
            <person name="Cohen L."/>
        </authorList>
    </citation>
    <scope>NUCLEOTIDE SEQUENCE</scope>
    <source>
        <strain evidence="3">CCCM811</strain>
    </source>
</reference>
<evidence type="ECO:0000256" key="2">
    <source>
        <dbReference type="SAM" id="Phobius"/>
    </source>
</evidence>
<dbReference type="EMBL" id="HBIV01033155">
    <property type="protein sequence ID" value="CAE0671975.1"/>
    <property type="molecule type" value="Transcribed_RNA"/>
</dbReference>
<keyword evidence="2" id="KW-0472">Membrane</keyword>
<accession>A0A7S4DUZ9</accession>
<evidence type="ECO:0000313" key="3">
    <source>
        <dbReference type="EMBL" id="CAE0671975.1"/>
    </source>
</evidence>
<dbReference type="AlphaFoldDB" id="A0A7S4DUZ9"/>
<sequence>MGKKHRQDRNNVDNKQHAPPTSIYITTRTTAENTTALNFFFTHKALSLETSKLTTYIRAPHTSLPRTKNVKRKNRTVSALCILCEALSFTAGQSWLLLAYRPTISGKKENLVWY</sequence>
<organism evidence="3">
    <name type="scientific">Lotharella globosa</name>
    <dbReference type="NCBI Taxonomy" id="91324"/>
    <lineage>
        <taxon>Eukaryota</taxon>
        <taxon>Sar</taxon>
        <taxon>Rhizaria</taxon>
        <taxon>Cercozoa</taxon>
        <taxon>Chlorarachniophyceae</taxon>
        <taxon>Lotharella</taxon>
    </lineage>
</organism>
<protein>
    <submittedName>
        <fullName evidence="3">Uncharacterized protein</fullName>
    </submittedName>
</protein>